<protein>
    <submittedName>
        <fullName evidence="2">Lactoylglutathione lyase</fullName>
        <ecNumber evidence="2">4.4.1.5</ecNumber>
    </submittedName>
</protein>
<dbReference type="PANTHER" id="PTHR10374:SF30">
    <property type="entry name" value="LACTOYLGLUTATHIONE LYASE"/>
    <property type="match status" value="1"/>
</dbReference>
<dbReference type="InterPro" id="IPR037523">
    <property type="entry name" value="VOC_core"/>
</dbReference>
<dbReference type="Pfam" id="PF00903">
    <property type="entry name" value="Glyoxalase"/>
    <property type="match status" value="1"/>
</dbReference>
<feature type="domain" description="VOC" evidence="1">
    <location>
        <begin position="1"/>
        <end position="116"/>
    </location>
</feature>
<name>A0A3G2S2B5_MALR7</name>
<evidence type="ECO:0000313" key="2">
    <source>
        <dbReference type="EMBL" id="AYO41906.1"/>
    </source>
</evidence>
<dbReference type="AlphaFoldDB" id="A0A3G2S2B5"/>
<accession>A0A3G2S2B5</accession>
<dbReference type="PANTHER" id="PTHR10374">
    <property type="entry name" value="LACTOYLGLUTATHIONE LYASE GLYOXALASE I"/>
    <property type="match status" value="1"/>
</dbReference>
<keyword evidence="3" id="KW-1185">Reference proteome</keyword>
<dbReference type="VEuPathDB" id="FungiDB:DNF11_0956"/>
<reference evidence="2 3" key="1">
    <citation type="submission" date="2018-10" db="EMBL/GenBank/DDBJ databases">
        <title>Complete genome sequence of Malassezia restricta CBS 7877.</title>
        <authorList>
            <person name="Morand S.C."/>
            <person name="Bertignac M."/>
            <person name="Iltis A."/>
            <person name="Kolder I."/>
            <person name="Pirovano W."/>
            <person name="Jourdain R."/>
            <person name="Clavaud C."/>
        </authorList>
    </citation>
    <scope>NUCLEOTIDE SEQUENCE [LARGE SCALE GENOMIC DNA]</scope>
    <source>
        <strain evidence="2 3">CBS 7877</strain>
    </source>
</reference>
<dbReference type="PROSITE" id="PS51819">
    <property type="entry name" value="VOC"/>
    <property type="match status" value="1"/>
</dbReference>
<proteinExistence type="predicted"/>
<dbReference type="EMBL" id="CP033149">
    <property type="protein sequence ID" value="AYO41906.1"/>
    <property type="molecule type" value="Genomic_DNA"/>
</dbReference>
<dbReference type="InterPro" id="IPR029068">
    <property type="entry name" value="Glyas_Bleomycin-R_OHBP_Dase"/>
</dbReference>
<dbReference type="OrthoDB" id="16820at2759"/>
<dbReference type="SUPFAM" id="SSF54593">
    <property type="entry name" value="Glyoxalase/Bleomycin resistance protein/Dihydroxybiphenyl dioxygenase"/>
    <property type="match status" value="1"/>
</dbReference>
<dbReference type="GO" id="GO:0004462">
    <property type="term" value="F:lactoylglutathione lyase activity"/>
    <property type="evidence" value="ECO:0007669"/>
    <property type="project" value="UniProtKB-EC"/>
</dbReference>
<evidence type="ECO:0000259" key="1">
    <source>
        <dbReference type="PROSITE" id="PS51819"/>
    </source>
</evidence>
<keyword evidence="2" id="KW-0456">Lyase</keyword>
<dbReference type="Gene3D" id="3.10.180.10">
    <property type="entry name" value="2,3-Dihydroxybiphenyl 1,2-Dioxygenase, domain 1"/>
    <property type="match status" value="1"/>
</dbReference>
<gene>
    <name evidence="2" type="primary">gloA</name>
    <name evidence="2" type="ORF">DNF11_0956</name>
</gene>
<organism evidence="2 3">
    <name type="scientific">Malassezia restricta (strain ATCC 96810 / NBRC 103918 / CBS 7877)</name>
    <name type="common">Seborrheic dermatitis infection agent</name>
    <dbReference type="NCBI Taxonomy" id="425264"/>
    <lineage>
        <taxon>Eukaryota</taxon>
        <taxon>Fungi</taxon>
        <taxon>Dikarya</taxon>
        <taxon>Basidiomycota</taxon>
        <taxon>Ustilaginomycotina</taxon>
        <taxon>Malasseziomycetes</taxon>
        <taxon>Malasseziales</taxon>
        <taxon>Malasseziaceae</taxon>
        <taxon>Malassezia</taxon>
    </lineage>
</organism>
<sequence length="177" mass="19666">MFYQDVFGMDVVREANLGQISKVWLQFPTDKTDRGFGVATSIIELAQRNGTEYDNTFDVQANAGGFHHMTFSVPDLLSARSRFEKLGVTIEDLQIPHTQLIVLRDPDNYPIQIMSQDFDLHAELHDVCRNVVVEGTEKSLEDIMRSQNPETLAEAGLTTGGNNLSVPHAKAPCTSPC</sequence>
<dbReference type="STRING" id="425264.A0A3G2S2B5"/>
<dbReference type="EC" id="4.4.1.5" evidence="2"/>
<evidence type="ECO:0000313" key="3">
    <source>
        <dbReference type="Proteomes" id="UP000269793"/>
    </source>
</evidence>
<dbReference type="Proteomes" id="UP000269793">
    <property type="component" value="Chromosome II"/>
</dbReference>
<dbReference type="InterPro" id="IPR004360">
    <property type="entry name" value="Glyas_Fos-R_dOase_dom"/>
</dbReference>